<dbReference type="KEGG" id="trc:DYE49_01050"/>
<dbReference type="AlphaFoldDB" id="A0A7M1XJG1"/>
<keyword evidence="1" id="KW-0472">Membrane</keyword>
<organism evidence="2 3">
    <name type="scientific">Treponema rectale</name>
    <dbReference type="NCBI Taxonomy" id="744512"/>
    <lineage>
        <taxon>Bacteria</taxon>
        <taxon>Pseudomonadati</taxon>
        <taxon>Spirochaetota</taxon>
        <taxon>Spirochaetia</taxon>
        <taxon>Spirochaetales</taxon>
        <taxon>Treponemataceae</taxon>
        <taxon>Treponema</taxon>
    </lineage>
</organism>
<evidence type="ECO:0008006" key="4">
    <source>
        <dbReference type="Google" id="ProtNLM"/>
    </source>
</evidence>
<dbReference type="Gene3D" id="2.60.320.10">
    <property type="entry name" value="N-utilization substance G protein NusG, insert domain"/>
    <property type="match status" value="1"/>
</dbReference>
<evidence type="ECO:0000313" key="2">
    <source>
        <dbReference type="EMBL" id="QOS39115.1"/>
    </source>
</evidence>
<sequence length="168" mass="19438">MKQDLHADRNQEEEVMNRLHFRPIKDIPLFILAVIVIVVIGLTTILSKPKSNNLHVEIRYQNTLLWDQTDPSKSTSISFPMEGEKRITFKKEDSNIYFSDGSTFIFDHPVTFTLYSDYSIQLLEEDIDCPDHICSRMGRIYQTYVPLVCLPNQIQAMIVDSSLPETIN</sequence>
<gene>
    <name evidence="2" type="ORF">DYE49_01050</name>
</gene>
<dbReference type="Pfam" id="PF07009">
    <property type="entry name" value="NusG_II"/>
    <property type="match status" value="1"/>
</dbReference>
<reference evidence="2 3" key="1">
    <citation type="submission" date="2018-08" db="EMBL/GenBank/DDBJ databases">
        <title>The first complete genome of Treponema rectale (CHPAT), a commensal spirochete of the bovine rectum.</title>
        <authorList>
            <person name="Staton G.J."/>
            <person name="Clegg S.R."/>
            <person name="Carter S.D."/>
            <person name="Radford A.D."/>
            <person name="Darby A."/>
            <person name="Hall N."/>
            <person name="Birtles R.J."/>
            <person name="Evans N.J."/>
        </authorList>
    </citation>
    <scope>NUCLEOTIDE SEQUENCE [LARGE SCALE GENOMIC DNA]</scope>
    <source>
        <strain evidence="2 3">CHPA</strain>
    </source>
</reference>
<evidence type="ECO:0000313" key="3">
    <source>
        <dbReference type="Proteomes" id="UP000593591"/>
    </source>
</evidence>
<protein>
    <recommendedName>
        <fullName evidence="4">NusG domain-containing protein</fullName>
    </recommendedName>
</protein>
<evidence type="ECO:0000256" key="1">
    <source>
        <dbReference type="SAM" id="Phobius"/>
    </source>
</evidence>
<dbReference type="Proteomes" id="UP000593591">
    <property type="component" value="Chromosome"/>
</dbReference>
<name>A0A7M1XJG1_9SPIR</name>
<proteinExistence type="predicted"/>
<keyword evidence="1" id="KW-1133">Transmembrane helix</keyword>
<dbReference type="EMBL" id="CP031517">
    <property type="protein sequence ID" value="QOS39115.1"/>
    <property type="molecule type" value="Genomic_DNA"/>
</dbReference>
<feature type="transmembrane region" description="Helical" evidence="1">
    <location>
        <begin position="27"/>
        <end position="46"/>
    </location>
</feature>
<dbReference type="InterPro" id="IPR038690">
    <property type="entry name" value="NusG_2_sf"/>
</dbReference>
<accession>A0A7M1XJG1</accession>
<keyword evidence="1" id="KW-0812">Transmembrane</keyword>